<keyword evidence="1" id="KW-1133">Transmembrane helix</keyword>
<sequence>MNRLPAVIFATFMLINLTFIVFSEYLDDVSGEAVESEISVFESFIDDSICDEEFDTVEKLDSDVSLNWIHGEGSSLAGQQRAEKLGADSCSQWRNGESFENATTISSLAKLTLSVDVVATEENDETTTTDITQSAGLLLEVEIEPLEDLAESLNLRWYVTVDHTPVGNGTADDVVLHYGWSSSFYHQAGNTTNWTQVIDSQRLAEDGIPFTINDLWRLEVTVMLVDDLNATISGIDHTQVQTLDRIPNIAGMFPVILLAIAIVAGLVIIVRQDYQREVGLPLLTGTLRYIKKEWIAEVKVTAGKYDLTIKGASATLPWKMSRIPKQQLVPAGTSRNFSVKLRSTEEINEAETHWEVEVEELGGWVLDLKLPVHKIE</sequence>
<keyword evidence="1" id="KW-0472">Membrane</keyword>
<evidence type="ECO:0000256" key="1">
    <source>
        <dbReference type="SAM" id="Phobius"/>
    </source>
</evidence>
<keyword evidence="1" id="KW-0812">Transmembrane</keyword>
<name>A0A075GRT1_9EURY</name>
<dbReference type="AlphaFoldDB" id="A0A075GRT1"/>
<organism evidence="2">
    <name type="scientific">uncultured marine group II/III euryarchaeote KM3_192_B10</name>
    <dbReference type="NCBI Taxonomy" id="1457963"/>
    <lineage>
        <taxon>Archaea</taxon>
        <taxon>Methanobacteriati</taxon>
        <taxon>Methanobacteriota</taxon>
        <taxon>environmental samples</taxon>
    </lineage>
</organism>
<proteinExistence type="predicted"/>
<dbReference type="EMBL" id="KF900769">
    <property type="protein sequence ID" value="AIF06434.1"/>
    <property type="molecule type" value="Genomic_DNA"/>
</dbReference>
<reference evidence="2" key="1">
    <citation type="journal article" date="2014" name="Genome Biol. Evol.">
        <title>Pangenome evidence for extensive interdomain horizontal transfer affecting lineage core and shell genes in uncultured planktonic thaumarchaeota and euryarchaeota.</title>
        <authorList>
            <person name="Deschamps P."/>
            <person name="Zivanovic Y."/>
            <person name="Moreira D."/>
            <person name="Rodriguez-Valera F."/>
            <person name="Lopez-Garcia P."/>
        </authorList>
    </citation>
    <scope>NUCLEOTIDE SEQUENCE</scope>
</reference>
<evidence type="ECO:0000313" key="2">
    <source>
        <dbReference type="EMBL" id="AIF06434.1"/>
    </source>
</evidence>
<feature type="transmembrane region" description="Helical" evidence="1">
    <location>
        <begin position="249"/>
        <end position="270"/>
    </location>
</feature>
<protein>
    <submittedName>
        <fullName evidence="2">Uncharacterized protein</fullName>
    </submittedName>
</protein>
<accession>A0A075GRT1</accession>